<keyword evidence="1" id="KW-0596">Phosphopantetheine</keyword>
<dbReference type="PROSITE" id="PS50075">
    <property type="entry name" value="CARRIER"/>
    <property type="match status" value="1"/>
</dbReference>
<dbReference type="PROSITE" id="PS00012">
    <property type="entry name" value="PHOSPHOPANTETHEINE"/>
    <property type="match status" value="1"/>
</dbReference>
<dbReference type="EMBL" id="RDQZ01000018">
    <property type="protein sequence ID" value="RXH10938.1"/>
    <property type="molecule type" value="Genomic_DNA"/>
</dbReference>
<keyword evidence="2" id="KW-0597">Phosphoprotein</keyword>
<dbReference type="Proteomes" id="UP000290401">
    <property type="component" value="Unassembled WGS sequence"/>
</dbReference>
<evidence type="ECO:0000313" key="7">
    <source>
        <dbReference type="Proteomes" id="UP000290401"/>
    </source>
</evidence>
<evidence type="ECO:0000256" key="2">
    <source>
        <dbReference type="ARBA" id="ARBA00022553"/>
    </source>
</evidence>
<dbReference type="RefSeq" id="WP_128950226.1">
    <property type="nucleotide sequence ID" value="NZ_RDQZ01000018.1"/>
</dbReference>
<reference evidence="5 7" key="2">
    <citation type="submission" date="2018-10" db="EMBL/GenBank/DDBJ databases">
        <title>Bradyrhizobium sp. nov., effective nodules isolated from peanut in China.</title>
        <authorList>
            <person name="Li Y."/>
        </authorList>
    </citation>
    <scope>NUCLEOTIDE SEQUENCE [LARGE SCALE GENOMIC DNA]</scope>
    <source>
        <strain evidence="5 7">CCBAU 53426</strain>
    </source>
</reference>
<dbReference type="AlphaFoldDB" id="A0AAE5WYP7"/>
<sequence length="74" mass="8181">MDRSSIIQRIAADVLEVSINEIDVDRDLFELGMDSLALIRLLGSIETELNVLLPFEAAFSCGRPTVANLSKLFD</sequence>
<evidence type="ECO:0000313" key="6">
    <source>
        <dbReference type="Proteomes" id="UP000288972"/>
    </source>
</evidence>
<dbReference type="Pfam" id="PF00550">
    <property type="entry name" value="PP-binding"/>
    <property type="match status" value="1"/>
</dbReference>
<evidence type="ECO:0000313" key="5">
    <source>
        <dbReference type="EMBL" id="RXH10938.1"/>
    </source>
</evidence>
<dbReference type="KEGG" id="bgz:XH91_08825"/>
<protein>
    <submittedName>
        <fullName evidence="5">Acyl carrier protein</fullName>
    </submittedName>
</protein>
<name>A0AAE5WYP7_9BRAD</name>
<evidence type="ECO:0000313" key="4">
    <source>
        <dbReference type="EMBL" id="QAU45449.1"/>
    </source>
</evidence>
<dbReference type="InterPro" id="IPR006162">
    <property type="entry name" value="Ppantetheine_attach_site"/>
</dbReference>
<feature type="domain" description="Carrier" evidence="3">
    <location>
        <begin position="1"/>
        <end position="74"/>
    </location>
</feature>
<dbReference type="EMBL" id="CP030053">
    <property type="protein sequence ID" value="QAU45449.1"/>
    <property type="molecule type" value="Genomic_DNA"/>
</dbReference>
<keyword evidence="7" id="KW-1185">Reference proteome</keyword>
<dbReference type="InterPro" id="IPR009081">
    <property type="entry name" value="PP-bd_ACP"/>
</dbReference>
<evidence type="ECO:0000259" key="3">
    <source>
        <dbReference type="PROSITE" id="PS50075"/>
    </source>
</evidence>
<dbReference type="SUPFAM" id="SSF47336">
    <property type="entry name" value="ACP-like"/>
    <property type="match status" value="1"/>
</dbReference>
<organism evidence="4 6">
    <name type="scientific">Bradyrhizobium guangzhouense</name>
    <dbReference type="NCBI Taxonomy" id="1325095"/>
    <lineage>
        <taxon>Bacteria</taxon>
        <taxon>Pseudomonadati</taxon>
        <taxon>Pseudomonadota</taxon>
        <taxon>Alphaproteobacteria</taxon>
        <taxon>Hyphomicrobiales</taxon>
        <taxon>Nitrobacteraceae</taxon>
        <taxon>Bradyrhizobium</taxon>
    </lineage>
</organism>
<proteinExistence type="predicted"/>
<dbReference type="Gene3D" id="1.10.1200.10">
    <property type="entry name" value="ACP-like"/>
    <property type="match status" value="1"/>
</dbReference>
<reference evidence="4 6" key="1">
    <citation type="submission" date="2018-06" db="EMBL/GenBank/DDBJ databases">
        <title>Comparative genomics of rhizobia nodulating Arachis hypogaea in China.</title>
        <authorList>
            <person name="Li Y."/>
        </authorList>
    </citation>
    <scope>NUCLEOTIDE SEQUENCE [LARGE SCALE GENOMIC DNA]</scope>
    <source>
        <strain evidence="4 6">CCBAU 51670</strain>
    </source>
</reference>
<gene>
    <name evidence="5" type="ORF">EAS56_21065</name>
    <name evidence="4" type="ORF">XH91_08825</name>
</gene>
<dbReference type="Proteomes" id="UP000288972">
    <property type="component" value="Chromosome"/>
</dbReference>
<accession>A0AAE5WYP7</accession>
<dbReference type="InterPro" id="IPR036736">
    <property type="entry name" value="ACP-like_sf"/>
</dbReference>
<evidence type="ECO:0000256" key="1">
    <source>
        <dbReference type="ARBA" id="ARBA00022450"/>
    </source>
</evidence>